<dbReference type="InterPro" id="IPR036922">
    <property type="entry name" value="Rieske_2Fe-2S_sf"/>
</dbReference>
<dbReference type="PANTHER" id="PTHR43756">
    <property type="entry name" value="CHOLINE MONOOXYGENASE, CHLOROPLASTIC"/>
    <property type="match status" value="1"/>
</dbReference>
<keyword evidence="8" id="KW-1185">Reference proteome</keyword>
<evidence type="ECO:0000256" key="1">
    <source>
        <dbReference type="ARBA" id="ARBA00022714"/>
    </source>
</evidence>
<dbReference type="InterPro" id="IPR017941">
    <property type="entry name" value="Rieske_2Fe-2S"/>
</dbReference>
<evidence type="ECO:0000259" key="6">
    <source>
        <dbReference type="PROSITE" id="PS51296"/>
    </source>
</evidence>
<dbReference type="AlphaFoldDB" id="A0A6A5W034"/>
<dbReference type="SUPFAM" id="SSF50022">
    <property type="entry name" value="ISP domain"/>
    <property type="match status" value="1"/>
</dbReference>
<dbReference type="Proteomes" id="UP000799779">
    <property type="component" value="Unassembled WGS sequence"/>
</dbReference>
<evidence type="ECO:0000256" key="4">
    <source>
        <dbReference type="ARBA" id="ARBA00023004"/>
    </source>
</evidence>
<keyword evidence="1" id="KW-0001">2Fe-2S</keyword>
<keyword evidence="3" id="KW-0560">Oxidoreductase</keyword>
<dbReference type="GO" id="GO:0016491">
    <property type="term" value="F:oxidoreductase activity"/>
    <property type="evidence" value="ECO:0007669"/>
    <property type="project" value="UniProtKB-KW"/>
</dbReference>
<dbReference type="CDD" id="cd03469">
    <property type="entry name" value="Rieske_RO_Alpha_N"/>
    <property type="match status" value="1"/>
</dbReference>
<dbReference type="GO" id="GO:0046872">
    <property type="term" value="F:metal ion binding"/>
    <property type="evidence" value="ECO:0007669"/>
    <property type="project" value="UniProtKB-KW"/>
</dbReference>
<reference evidence="7" key="1">
    <citation type="journal article" date="2020" name="Stud. Mycol.">
        <title>101 Dothideomycetes genomes: a test case for predicting lifestyles and emergence of pathogens.</title>
        <authorList>
            <person name="Haridas S."/>
            <person name="Albert R."/>
            <person name="Binder M."/>
            <person name="Bloem J."/>
            <person name="Labutti K."/>
            <person name="Salamov A."/>
            <person name="Andreopoulos B."/>
            <person name="Baker S."/>
            <person name="Barry K."/>
            <person name="Bills G."/>
            <person name="Bluhm B."/>
            <person name="Cannon C."/>
            <person name="Castanera R."/>
            <person name="Culley D."/>
            <person name="Daum C."/>
            <person name="Ezra D."/>
            <person name="Gonzalez J."/>
            <person name="Henrissat B."/>
            <person name="Kuo A."/>
            <person name="Liang C."/>
            <person name="Lipzen A."/>
            <person name="Lutzoni F."/>
            <person name="Magnuson J."/>
            <person name="Mondo S."/>
            <person name="Nolan M."/>
            <person name="Ohm R."/>
            <person name="Pangilinan J."/>
            <person name="Park H.-J."/>
            <person name="Ramirez L."/>
            <person name="Alfaro M."/>
            <person name="Sun H."/>
            <person name="Tritt A."/>
            <person name="Yoshinaga Y."/>
            <person name="Zwiers L.-H."/>
            <person name="Turgeon B."/>
            <person name="Goodwin S."/>
            <person name="Spatafora J."/>
            <person name="Crous P."/>
            <person name="Grigoriev I."/>
        </authorList>
    </citation>
    <scope>NUCLEOTIDE SEQUENCE</scope>
    <source>
        <strain evidence="7">CBS 123094</strain>
    </source>
</reference>
<dbReference type="Gene3D" id="2.102.10.10">
    <property type="entry name" value="Rieske [2Fe-2S] iron-sulphur domain"/>
    <property type="match status" value="1"/>
</dbReference>
<feature type="domain" description="Rieske" evidence="6">
    <location>
        <begin position="38"/>
        <end position="136"/>
    </location>
</feature>
<dbReference type="PANTHER" id="PTHR43756:SF6">
    <property type="entry name" value="CLUSTER-BINDING PROTEIN, PUTATIVE (AFU_ORTHOLOGUE AFUA_6G03920)-RELATED"/>
    <property type="match status" value="1"/>
</dbReference>
<dbReference type="Pfam" id="PF00355">
    <property type="entry name" value="Rieske"/>
    <property type="match status" value="1"/>
</dbReference>
<keyword evidence="5" id="KW-0411">Iron-sulfur</keyword>
<dbReference type="InterPro" id="IPR001663">
    <property type="entry name" value="Rng_hydr_dOase-A"/>
</dbReference>
<sequence length="255" mass="28712">MLSRPSIEVTKEPDLLDGWWTSDYLFSLERRAIFSNAWIPVTHRSRFTKPGDYISFDLAGFPIIIILGKDRITRAFHNVCRHRAYTITKKSSGSSLVLGCRYHGWSYDTKGSLVKAPQFDGLDGFDKSENGLFKIRTCTDRGGFVHINLNAGADLELPDCEQIVKFANEYGITSDGKWLAGWESSGGFNWKTSKVSKPEKDIPQLPILKAHLKLERLVGHEVFPSRKEEGKSDSFCRAEKSECFCIITDFPGHGA</sequence>
<evidence type="ECO:0000313" key="7">
    <source>
        <dbReference type="EMBL" id="KAF1995060.1"/>
    </source>
</evidence>
<evidence type="ECO:0000256" key="2">
    <source>
        <dbReference type="ARBA" id="ARBA00022723"/>
    </source>
</evidence>
<dbReference type="PROSITE" id="PS51296">
    <property type="entry name" value="RIESKE"/>
    <property type="match status" value="1"/>
</dbReference>
<dbReference type="EMBL" id="ML977646">
    <property type="protein sequence ID" value="KAF1995060.1"/>
    <property type="molecule type" value="Genomic_DNA"/>
</dbReference>
<gene>
    <name evidence="7" type="ORF">P154DRAFT_612182</name>
</gene>
<dbReference type="PRINTS" id="PR00090">
    <property type="entry name" value="RNGDIOXGNASE"/>
</dbReference>
<dbReference type="GO" id="GO:0051537">
    <property type="term" value="F:2 iron, 2 sulfur cluster binding"/>
    <property type="evidence" value="ECO:0007669"/>
    <property type="project" value="UniProtKB-KW"/>
</dbReference>
<evidence type="ECO:0000256" key="3">
    <source>
        <dbReference type="ARBA" id="ARBA00023002"/>
    </source>
</evidence>
<keyword evidence="4" id="KW-0408">Iron</keyword>
<evidence type="ECO:0000256" key="5">
    <source>
        <dbReference type="ARBA" id="ARBA00023014"/>
    </source>
</evidence>
<accession>A0A6A5W034</accession>
<keyword evidence="2" id="KW-0479">Metal-binding</keyword>
<organism evidence="7 8">
    <name type="scientific">Amniculicola lignicola CBS 123094</name>
    <dbReference type="NCBI Taxonomy" id="1392246"/>
    <lineage>
        <taxon>Eukaryota</taxon>
        <taxon>Fungi</taxon>
        <taxon>Dikarya</taxon>
        <taxon>Ascomycota</taxon>
        <taxon>Pezizomycotina</taxon>
        <taxon>Dothideomycetes</taxon>
        <taxon>Pleosporomycetidae</taxon>
        <taxon>Pleosporales</taxon>
        <taxon>Amniculicolaceae</taxon>
        <taxon>Amniculicola</taxon>
    </lineage>
</organism>
<protein>
    <submittedName>
        <fullName evidence="7">ISP domain-containing protein</fullName>
    </submittedName>
</protein>
<dbReference type="OrthoDB" id="426882at2759"/>
<name>A0A6A5W034_9PLEO</name>
<evidence type="ECO:0000313" key="8">
    <source>
        <dbReference type="Proteomes" id="UP000799779"/>
    </source>
</evidence>
<proteinExistence type="predicted"/>